<evidence type="ECO:0000313" key="2">
    <source>
        <dbReference type="EMBL" id="GAU32048.1"/>
    </source>
</evidence>
<dbReference type="PANTHER" id="PTHR36617">
    <property type="entry name" value="PROTEIN, PUTATIVE-RELATED"/>
    <property type="match status" value="1"/>
</dbReference>
<accession>A0A2Z6MIZ3</accession>
<reference evidence="3" key="1">
    <citation type="journal article" date="2017" name="Front. Plant Sci.">
        <title>Climate Clever Clovers: New Paradigm to Reduce the Environmental Footprint of Ruminants by Breeding Low Methanogenic Forages Utilizing Haplotype Variation.</title>
        <authorList>
            <person name="Kaur P."/>
            <person name="Appels R."/>
            <person name="Bayer P.E."/>
            <person name="Keeble-Gagnere G."/>
            <person name="Wang J."/>
            <person name="Hirakawa H."/>
            <person name="Shirasawa K."/>
            <person name="Vercoe P."/>
            <person name="Stefanova K."/>
            <person name="Durmic Z."/>
            <person name="Nichols P."/>
            <person name="Revell C."/>
            <person name="Isobe S.N."/>
            <person name="Edwards D."/>
            <person name="Erskine W."/>
        </authorList>
    </citation>
    <scope>NUCLEOTIDE SEQUENCE [LARGE SCALE GENOMIC DNA]</scope>
    <source>
        <strain evidence="3">cv. Daliak</strain>
    </source>
</reference>
<proteinExistence type="predicted"/>
<dbReference type="OrthoDB" id="1736633at2759"/>
<keyword evidence="3" id="KW-1185">Reference proteome</keyword>
<sequence length="274" mass="31478">MGTIPRVASLWWKDICDLEACVDSKNWVEDMFSRSIGNGATTRFWCDKWLGDSLLSVKFPRLFSLSLNKEETVNELVVVGESTISWNFSWRRNLFLWEEDCVSLLLADLESVNLSRDEDKWRWVLDPEGCFSVKSAYDSLSKEIVVGSSLRPFESLIFKNIWESPAPSKVIIFSWQLFYDRVPTMENLLLRGVLTSNSGGNCVWCGDIRESSTHLFLHCKVALVVWYEIFKWLGVVIIMPPNLFSLLGCLSDGVKNSKSKKGFRLVWHSVIWSI</sequence>
<feature type="domain" description="Reverse transcriptase zinc-binding" evidence="1">
    <location>
        <begin position="131"/>
        <end position="226"/>
    </location>
</feature>
<protein>
    <recommendedName>
        <fullName evidence="1">Reverse transcriptase zinc-binding domain-containing protein</fullName>
    </recommendedName>
</protein>
<evidence type="ECO:0000313" key="3">
    <source>
        <dbReference type="Proteomes" id="UP000242715"/>
    </source>
</evidence>
<dbReference type="InterPro" id="IPR026960">
    <property type="entry name" value="RVT-Znf"/>
</dbReference>
<dbReference type="PANTHER" id="PTHR36617:SF16">
    <property type="entry name" value="OS04G0516500 PROTEIN"/>
    <property type="match status" value="1"/>
</dbReference>
<organism evidence="2 3">
    <name type="scientific">Trifolium subterraneum</name>
    <name type="common">Subterranean clover</name>
    <dbReference type="NCBI Taxonomy" id="3900"/>
    <lineage>
        <taxon>Eukaryota</taxon>
        <taxon>Viridiplantae</taxon>
        <taxon>Streptophyta</taxon>
        <taxon>Embryophyta</taxon>
        <taxon>Tracheophyta</taxon>
        <taxon>Spermatophyta</taxon>
        <taxon>Magnoliopsida</taxon>
        <taxon>eudicotyledons</taxon>
        <taxon>Gunneridae</taxon>
        <taxon>Pentapetalae</taxon>
        <taxon>rosids</taxon>
        <taxon>fabids</taxon>
        <taxon>Fabales</taxon>
        <taxon>Fabaceae</taxon>
        <taxon>Papilionoideae</taxon>
        <taxon>50 kb inversion clade</taxon>
        <taxon>NPAAA clade</taxon>
        <taxon>Hologalegina</taxon>
        <taxon>IRL clade</taxon>
        <taxon>Trifolieae</taxon>
        <taxon>Trifolium</taxon>
    </lineage>
</organism>
<dbReference type="Proteomes" id="UP000242715">
    <property type="component" value="Unassembled WGS sequence"/>
</dbReference>
<dbReference type="EMBL" id="DF973478">
    <property type="protein sequence ID" value="GAU32048.1"/>
    <property type="molecule type" value="Genomic_DNA"/>
</dbReference>
<dbReference type="AlphaFoldDB" id="A0A2Z6MIZ3"/>
<dbReference type="Pfam" id="PF13966">
    <property type="entry name" value="zf-RVT"/>
    <property type="match status" value="1"/>
</dbReference>
<gene>
    <name evidence="2" type="ORF">TSUD_214030</name>
</gene>
<name>A0A2Z6MIZ3_TRISU</name>
<evidence type="ECO:0000259" key="1">
    <source>
        <dbReference type="Pfam" id="PF13966"/>
    </source>
</evidence>